<comment type="caution">
    <text evidence="1">The sequence shown here is derived from an EMBL/GenBank/DDBJ whole genome shotgun (WGS) entry which is preliminary data.</text>
</comment>
<reference evidence="2" key="1">
    <citation type="submission" date="2017-05" db="EMBL/GenBank/DDBJ databases">
        <authorList>
            <person name="Macchi M."/>
            <person name="Festa S."/>
            <person name="Coppotelli B.M."/>
            <person name="Morelli I.S."/>
        </authorList>
    </citation>
    <scope>NUCLEOTIDE SEQUENCE [LARGE SCALE GENOMIC DNA]</scope>
    <source>
        <strain evidence="2">I</strain>
    </source>
</reference>
<sequence length="271" mass="28606">MKKMVLPPILAALVVCSCFPPKPDPALDSWQSMLSSYARHYDGIMGAADHLRVVPSRGFEFPVGTALRPDSASSITNVCVWTQAIPELAMTPTPSITTGRRLVLSANLPDAIKAALGAVLDVSASFSGGGTTAVSFQNEKGFLLTEQQIAAILREPHCVEALFGTSFQIVRGYISAQQMSESKAGIDAELGLTVEQAGLTVKYNDNKDWSVKDTSPHQYFLVISSVTVSSRSISSVSGSVPSVLSGPDDMNTGFSLSKPTDAELLGVGLAP</sequence>
<evidence type="ECO:0000313" key="2">
    <source>
        <dbReference type="Proteomes" id="UP000196655"/>
    </source>
</evidence>
<accession>A0A211ZRT4</accession>
<proteinExistence type="predicted"/>
<dbReference type="EMBL" id="NHON01000008">
    <property type="protein sequence ID" value="OWJ68002.1"/>
    <property type="molecule type" value="Genomic_DNA"/>
</dbReference>
<dbReference type="RefSeq" id="WP_088150114.1">
    <property type="nucleotide sequence ID" value="NZ_NHON01000008.1"/>
</dbReference>
<evidence type="ECO:0008006" key="3">
    <source>
        <dbReference type="Google" id="ProtNLM"/>
    </source>
</evidence>
<keyword evidence="2" id="KW-1185">Reference proteome</keyword>
<name>A0A211ZRT4_9PROT</name>
<dbReference type="Proteomes" id="UP000196655">
    <property type="component" value="Unassembled WGS sequence"/>
</dbReference>
<evidence type="ECO:0000313" key="1">
    <source>
        <dbReference type="EMBL" id="OWJ68002.1"/>
    </source>
</evidence>
<gene>
    <name evidence="1" type="ORF">BWR60_06040</name>
</gene>
<dbReference type="AlphaFoldDB" id="A0A211ZRT4"/>
<dbReference type="PROSITE" id="PS51257">
    <property type="entry name" value="PROKAR_LIPOPROTEIN"/>
    <property type="match status" value="1"/>
</dbReference>
<organism evidence="1 2">
    <name type="scientific">Inquilinus limosus</name>
    <dbReference type="NCBI Taxonomy" id="171674"/>
    <lineage>
        <taxon>Bacteria</taxon>
        <taxon>Pseudomonadati</taxon>
        <taxon>Pseudomonadota</taxon>
        <taxon>Alphaproteobacteria</taxon>
        <taxon>Rhodospirillales</taxon>
        <taxon>Rhodospirillaceae</taxon>
        <taxon>Inquilinus</taxon>
    </lineage>
</organism>
<protein>
    <recommendedName>
        <fullName evidence="3">Lipoprotein</fullName>
    </recommendedName>
</protein>